<feature type="binding site" evidence="4">
    <location>
        <begin position="305"/>
        <end position="311"/>
    </location>
    <ligand>
        <name>acetyl-CoA</name>
        <dbReference type="ChEBI" id="CHEBI:57288"/>
        <label>2</label>
    </ligand>
</feature>
<feature type="domain" description="N-acetyltransferase" evidence="5">
    <location>
        <begin position="6"/>
        <end position="161"/>
    </location>
</feature>
<dbReference type="GO" id="GO:0010125">
    <property type="term" value="P:mycothiol biosynthetic process"/>
    <property type="evidence" value="ECO:0007669"/>
    <property type="project" value="UniProtKB-UniRule"/>
</dbReference>
<evidence type="ECO:0000256" key="1">
    <source>
        <dbReference type="ARBA" id="ARBA00022679"/>
    </source>
</evidence>
<comment type="subunit">
    <text evidence="4">Monomer.</text>
</comment>
<dbReference type="PIRSF" id="PIRSF021524">
    <property type="entry name" value="MSH_acetyltransferase"/>
    <property type="match status" value="1"/>
</dbReference>
<dbReference type="EC" id="2.3.1.189" evidence="4"/>
<keyword evidence="7" id="KW-1185">Reference proteome</keyword>
<name>A0A9X3M8R3_9CORY</name>
<feature type="binding site" evidence="4">
    <location>
        <position position="39"/>
    </location>
    <ligand>
        <name>1D-myo-inositol 2-(L-cysteinylamino)-2-deoxy-alpha-D-glucopyranoside</name>
        <dbReference type="ChEBI" id="CHEBI:58887"/>
    </ligand>
</feature>
<sequence>MAITYDTYEDLWEHSEVLEGVHEVLQEVAEADGVAAISEAFVRGIDEDFGHKHVVAVSDERTAEGTRGEQGGRVVGVLAMDPDRVIELAVSPEGRHRGVGVGLFEALRDQLGVSGAIDVWAHGDSAGAQRFVESLDARRTRELLKMSLDCLPATKSAKSIEAKSAEAADLCAEQGIEVLTYSESIERFDADSVDAEWVRVNNEAFAWHPEQGGWDSERLRAARDTNWFEPDGVLMLWVRDQNSAAERVGIPCASEGGESGEGTGCDDVFRLAGFHWTKIPLEEKEKDSGQRTGEVYVVCLSDDARGRGLGQAITLLGMKLLLDRGCGCIELYVEGDNAPAVSTYKRLGFEVVHTDVVYRGRL</sequence>
<dbReference type="GO" id="GO:0035447">
    <property type="term" value="F:mycothiol synthase activity"/>
    <property type="evidence" value="ECO:0007669"/>
    <property type="project" value="UniProtKB-UniRule"/>
</dbReference>
<dbReference type="SUPFAM" id="SSF55729">
    <property type="entry name" value="Acyl-CoA N-acyltransferases (Nat)"/>
    <property type="match status" value="2"/>
</dbReference>
<dbReference type="Gene3D" id="3.40.630.30">
    <property type="match status" value="1"/>
</dbReference>
<proteinExistence type="inferred from homology"/>
<dbReference type="InterPro" id="IPR050680">
    <property type="entry name" value="YpeA/RimI_acetyltransf"/>
</dbReference>
<comment type="caution">
    <text evidence="4">Lacks conserved residue(s) required for the propagation of feature annotation.</text>
</comment>
<dbReference type="PROSITE" id="PS51186">
    <property type="entry name" value="GNAT"/>
    <property type="match status" value="2"/>
</dbReference>
<dbReference type="GeneID" id="301813775"/>
<dbReference type="EMBL" id="JAKMUV010000015">
    <property type="protein sequence ID" value="MCZ9305738.1"/>
    <property type="molecule type" value="Genomic_DNA"/>
</dbReference>
<dbReference type="RefSeq" id="WP_269955212.1">
    <property type="nucleotide sequence ID" value="NZ_JAKMUV010000015.1"/>
</dbReference>
<comment type="caution">
    <text evidence="6">The sequence shown here is derived from an EMBL/GenBank/DDBJ whole genome shotgun (WGS) entry which is preliminary data.</text>
</comment>
<feature type="domain" description="N-acetyltransferase" evidence="5">
    <location>
        <begin position="217"/>
        <end position="362"/>
    </location>
</feature>
<comment type="similarity">
    <text evidence="4">Belongs to the acetyltransferase family. MshD subfamily.</text>
</comment>
<dbReference type="InterPro" id="IPR000182">
    <property type="entry name" value="GNAT_dom"/>
</dbReference>
<feature type="binding site" evidence="4">
    <location>
        <begin position="88"/>
        <end position="90"/>
    </location>
    <ligand>
        <name>acetyl-CoA</name>
        <dbReference type="ChEBI" id="CHEBI:57288"/>
        <label>1</label>
    </ligand>
</feature>
<feature type="binding site" evidence="4">
    <location>
        <position position="294"/>
    </location>
    <ligand>
        <name>1D-myo-inositol 2-(L-cysteinylamino)-2-deoxy-alpha-D-glucopyranoside</name>
        <dbReference type="ChEBI" id="CHEBI:58887"/>
    </ligand>
</feature>
<comment type="catalytic activity">
    <reaction evidence="4">
        <text>1D-myo-inositol 2-(L-cysteinylamino)-2-deoxy-alpha-D-glucopyranoside + acetyl-CoA = mycothiol + CoA + H(+)</text>
        <dbReference type="Rhea" id="RHEA:26172"/>
        <dbReference type="ChEBI" id="CHEBI:15378"/>
        <dbReference type="ChEBI" id="CHEBI:16768"/>
        <dbReference type="ChEBI" id="CHEBI:57287"/>
        <dbReference type="ChEBI" id="CHEBI:57288"/>
        <dbReference type="ChEBI" id="CHEBI:58887"/>
        <dbReference type="EC" id="2.3.1.189"/>
    </reaction>
</comment>
<feature type="binding site" evidence="4">
    <location>
        <position position="210"/>
    </location>
    <ligand>
        <name>1D-myo-inositol 2-(L-cysteinylamino)-2-deoxy-alpha-D-glucopyranoside</name>
        <dbReference type="ChEBI" id="CHEBI:58887"/>
    </ligand>
</feature>
<dbReference type="HAMAP" id="MF_01698">
    <property type="entry name" value="MshD"/>
    <property type="match status" value="1"/>
</dbReference>
<dbReference type="InterPro" id="IPR016181">
    <property type="entry name" value="Acyl_CoA_acyltransferase"/>
</dbReference>
<evidence type="ECO:0000256" key="2">
    <source>
        <dbReference type="ARBA" id="ARBA00022737"/>
    </source>
</evidence>
<dbReference type="PANTHER" id="PTHR43420:SF44">
    <property type="entry name" value="ACETYLTRANSFERASE YPEA"/>
    <property type="match status" value="1"/>
</dbReference>
<dbReference type="AlphaFoldDB" id="A0A9X3M8R3"/>
<evidence type="ECO:0000256" key="4">
    <source>
        <dbReference type="HAMAP-Rule" id="MF_01698"/>
    </source>
</evidence>
<keyword evidence="1 4" id="KW-0808">Transferase</keyword>
<feature type="binding site" evidence="4">
    <location>
        <position position="332"/>
    </location>
    <ligand>
        <name>1D-myo-inositol 2-(L-cysteinylamino)-2-deoxy-alpha-D-glucopyranoside</name>
        <dbReference type="ChEBI" id="CHEBI:58887"/>
    </ligand>
</feature>
<dbReference type="Pfam" id="PF00583">
    <property type="entry name" value="Acetyltransf_1"/>
    <property type="match status" value="1"/>
</dbReference>
<gene>
    <name evidence="4" type="primary">mshD</name>
    <name evidence="6" type="ORF">L8U58_09415</name>
</gene>
<feature type="binding site" evidence="4">
    <location>
        <position position="278"/>
    </location>
    <ligand>
        <name>1D-myo-inositol 2-(L-cysteinylamino)-2-deoxy-alpha-D-glucopyranoside</name>
        <dbReference type="ChEBI" id="CHEBI:58887"/>
    </ligand>
</feature>
<protein>
    <recommendedName>
        <fullName evidence="4">Mycothiol acetyltransferase</fullName>
        <shortName evidence="4">MSH acetyltransferase</shortName>
        <ecNumber evidence="4">2.3.1.189</ecNumber>
    </recommendedName>
    <alternativeName>
        <fullName evidence="4">Mycothiol synthase</fullName>
    </alternativeName>
</protein>
<evidence type="ECO:0000313" key="6">
    <source>
        <dbReference type="EMBL" id="MCZ9305738.1"/>
    </source>
</evidence>
<comment type="function">
    <text evidence="4">Catalyzes the transfer of acetyl from acetyl-CoA to desacetylmycothiol (Cys-GlcN-Ins) to form mycothiol.</text>
</comment>
<dbReference type="Proteomes" id="UP001146505">
    <property type="component" value="Unassembled WGS sequence"/>
</dbReference>
<accession>A0A9X3M8R3</accession>
<keyword evidence="2 4" id="KW-0677">Repeat</keyword>
<organism evidence="6 7">
    <name type="scientific">Corynebacterium macclintockiae</name>
    <dbReference type="NCBI Taxonomy" id="2913501"/>
    <lineage>
        <taxon>Bacteria</taxon>
        <taxon>Bacillati</taxon>
        <taxon>Actinomycetota</taxon>
        <taxon>Actinomycetes</taxon>
        <taxon>Mycobacteriales</taxon>
        <taxon>Corynebacteriaceae</taxon>
        <taxon>Corynebacterium</taxon>
    </lineage>
</organism>
<evidence type="ECO:0000259" key="5">
    <source>
        <dbReference type="PROSITE" id="PS51186"/>
    </source>
</evidence>
<evidence type="ECO:0000313" key="7">
    <source>
        <dbReference type="Proteomes" id="UP001146505"/>
    </source>
</evidence>
<feature type="binding site" evidence="4">
    <location>
        <begin position="298"/>
        <end position="300"/>
    </location>
    <ligand>
        <name>acetyl-CoA</name>
        <dbReference type="ChEBI" id="CHEBI:57288"/>
        <label>2</label>
    </ligand>
</feature>
<dbReference type="InterPro" id="IPR017813">
    <property type="entry name" value="Mycothiol_AcTrfase"/>
</dbReference>
<reference evidence="6" key="1">
    <citation type="submission" date="2022-02" db="EMBL/GenBank/DDBJ databases">
        <title>Corynebacterium sp. from urogenital microbiome.</title>
        <authorList>
            <person name="Cappelli E.A."/>
            <person name="Ribeiro T.G."/>
            <person name="Peixe L."/>
        </authorList>
    </citation>
    <scope>NUCLEOTIDE SEQUENCE</scope>
    <source>
        <strain evidence="6">C9Ua_112</strain>
    </source>
</reference>
<dbReference type="PANTHER" id="PTHR43420">
    <property type="entry name" value="ACETYLTRANSFERASE"/>
    <property type="match status" value="1"/>
</dbReference>
<keyword evidence="3 4" id="KW-0012">Acyltransferase</keyword>
<evidence type="ECO:0000256" key="3">
    <source>
        <dbReference type="ARBA" id="ARBA00023315"/>
    </source>
</evidence>